<reference evidence="8 9" key="1">
    <citation type="submission" date="2024-07" db="EMBL/GenBank/DDBJ databases">
        <title>Description of Labrys sedimenti sp. nov., isolated from a diclofenac-degrading enrichment culture.</title>
        <authorList>
            <person name="Tancsics A."/>
            <person name="Csepanyi A."/>
        </authorList>
    </citation>
    <scope>NUCLEOTIDE SEQUENCE [LARGE SCALE GENOMIC DNA]</scope>
    <source>
        <strain evidence="8 9">LMG 23578</strain>
    </source>
</reference>
<keyword evidence="4 5" id="KW-0413">Isomerase</keyword>
<organism evidence="8 9">
    <name type="scientific">Labrys neptuniae</name>
    <dbReference type="NCBI Taxonomy" id="376174"/>
    <lineage>
        <taxon>Bacteria</taxon>
        <taxon>Pseudomonadati</taxon>
        <taxon>Pseudomonadota</taxon>
        <taxon>Alphaproteobacteria</taxon>
        <taxon>Hyphomicrobiales</taxon>
        <taxon>Xanthobacteraceae</taxon>
        <taxon>Labrys</taxon>
    </lineage>
</organism>
<dbReference type="InterPro" id="IPR002701">
    <property type="entry name" value="CM_II_prokaryot"/>
</dbReference>
<protein>
    <recommendedName>
        <fullName evidence="2 5">Chorismate mutase</fullName>
        <ecNumber evidence="2 5">5.4.99.5</ecNumber>
    </recommendedName>
</protein>
<dbReference type="SUPFAM" id="SSF48600">
    <property type="entry name" value="Chorismate mutase II"/>
    <property type="match status" value="1"/>
</dbReference>
<keyword evidence="9" id="KW-1185">Reference proteome</keyword>
<keyword evidence="3 6" id="KW-0732">Signal</keyword>
<evidence type="ECO:0000256" key="1">
    <source>
        <dbReference type="ARBA" id="ARBA00004817"/>
    </source>
</evidence>
<comment type="caution">
    <text evidence="8">The sequence shown here is derived from an EMBL/GenBank/DDBJ whole genome shotgun (WGS) entry which is preliminary data.</text>
</comment>
<dbReference type="NCBIfam" id="NF005965">
    <property type="entry name" value="PRK08055.1"/>
    <property type="match status" value="1"/>
</dbReference>
<evidence type="ECO:0000256" key="2">
    <source>
        <dbReference type="ARBA" id="ARBA00012404"/>
    </source>
</evidence>
<dbReference type="InterPro" id="IPR036979">
    <property type="entry name" value="CM_dom_sf"/>
</dbReference>
<accession>A0ABV3PQT6</accession>
<evidence type="ECO:0000256" key="4">
    <source>
        <dbReference type="ARBA" id="ARBA00023235"/>
    </source>
</evidence>
<comment type="function">
    <text evidence="5">Catalyzes the Claisen rearrangement of chorismate to prephenate.</text>
</comment>
<dbReference type="Pfam" id="PF01817">
    <property type="entry name" value="CM_2"/>
    <property type="match status" value="1"/>
</dbReference>
<name>A0ABV3PQT6_9HYPH</name>
<dbReference type="InterPro" id="IPR036263">
    <property type="entry name" value="Chorismate_II_sf"/>
</dbReference>
<feature type="domain" description="Chorismate mutase" evidence="7">
    <location>
        <begin position="15"/>
        <end position="108"/>
    </location>
</feature>
<dbReference type="InterPro" id="IPR008240">
    <property type="entry name" value="Chorismate_mutase_periplasmic"/>
</dbReference>
<dbReference type="PIRSF" id="PIRSF026640">
    <property type="entry name" value="Peripl_chor_mut"/>
    <property type="match status" value="1"/>
</dbReference>
<dbReference type="PROSITE" id="PS51168">
    <property type="entry name" value="CHORISMATE_MUT_2"/>
    <property type="match status" value="1"/>
</dbReference>
<dbReference type="EC" id="5.4.99.5" evidence="2 5"/>
<comment type="catalytic activity">
    <reaction evidence="5">
        <text>chorismate = prephenate</text>
        <dbReference type="Rhea" id="RHEA:13897"/>
        <dbReference type="ChEBI" id="CHEBI:29748"/>
        <dbReference type="ChEBI" id="CHEBI:29934"/>
        <dbReference type="EC" id="5.4.99.5"/>
    </reaction>
</comment>
<proteinExistence type="predicted"/>
<dbReference type="Gene3D" id="1.20.59.10">
    <property type="entry name" value="Chorismate mutase"/>
    <property type="match status" value="1"/>
</dbReference>
<feature type="chain" id="PRO_5047144107" description="Chorismate mutase" evidence="6">
    <location>
        <begin position="32"/>
        <end position="187"/>
    </location>
</feature>
<dbReference type="InterPro" id="IPR051331">
    <property type="entry name" value="Chorismate_mutase-related"/>
</dbReference>
<dbReference type="SMART" id="SM00830">
    <property type="entry name" value="CM_2"/>
    <property type="match status" value="1"/>
</dbReference>
<evidence type="ECO:0000256" key="6">
    <source>
        <dbReference type="SAM" id="SignalP"/>
    </source>
</evidence>
<dbReference type="PANTHER" id="PTHR38041">
    <property type="entry name" value="CHORISMATE MUTASE"/>
    <property type="match status" value="1"/>
</dbReference>
<dbReference type="NCBIfam" id="TIGR01806">
    <property type="entry name" value="CM_mono2"/>
    <property type="match status" value="1"/>
</dbReference>
<evidence type="ECO:0000313" key="8">
    <source>
        <dbReference type="EMBL" id="MEW9307639.1"/>
    </source>
</evidence>
<evidence type="ECO:0000256" key="3">
    <source>
        <dbReference type="ARBA" id="ARBA00022729"/>
    </source>
</evidence>
<gene>
    <name evidence="8" type="ORF">ABXS05_18950</name>
</gene>
<dbReference type="Proteomes" id="UP001555786">
    <property type="component" value="Unassembled WGS sequence"/>
</dbReference>
<feature type="signal peptide" evidence="6">
    <location>
        <begin position="1"/>
        <end position="31"/>
    </location>
</feature>
<dbReference type="RefSeq" id="WP_367625019.1">
    <property type="nucleotide sequence ID" value="NZ_JBFNQD010000006.1"/>
</dbReference>
<sequence>MSRIGLNQAAVWLLPLLFVSLFLAAQTSSFADGITPLAEKVGHRLSYMKDVAGYKAQNHLPIEDLAQEAKVLASAKSDAEKLGLDPATVEPFIIAQINAAKAVEYRYLADWLAQPETGWQPRPLDKVRQDIAQLSKEILQQVAQDLKSGRFTSDERSSFFKAVHEPNLRESDKQQLFIALLAIRLVK</sequence>
<evidence type="ECO:0000256" key="5">
    <source>
        <dbReference type="PIRNR" id="PIRNR026640"/>
    </source>
</evidence>
<evidence type="ECO:0000313" key="9">
    <source>
        <dbReference type="Proteomes" id="UP001555786"/>
    </source>
</evidence>
<comment type="pathway">
    <text evidence="1 5">Metabolic intermediate biosynthesis; prephenate biosynthesis; prephenate from chorismate: step 1/1.</text>
</comment>
<evidence type="ECO:0000259" key="7">
    <source>
        <dbReference type="PROSITE" id="PS51168"/>
    </source>
</evidence>
<dbReference type="GO" id="GO:0004106">
    <property type="term" value="F:chorismate mutase activity"/>
    <property type="evidence" value="ECO:0007669"/>
    <property type="project" value="UniProtKB-EC"/>
</dbReference>
<dbReference type="EMBL" id="JBFNQD010000006">
    <property type="protein sequence ID" value="MEW9307639.1"/>
    <property type="molecule type" value="Genomic_DNA"/>
</dbReference>
<dbReference type="PANTHER" id="PTHR38041:SF2">
    <property type="entry name" value="SECRETED CHORISMATE MUTASE"/>
    <property type="match status" value="1"/>
</dbReference>